<dbReference type="InterPro" id="IPR007081">
    <property type="entry name" value="RNA_pol_Rpb1_5"/>
</dbReference>
<dbReference type="Gene3D" id="2.40.40.20">
    <property type="match status" value="1"/>
</dbReference>
<dbReference type="PANTHER" id="PTHR19376:SF36">
    <property type="entry name" value="DNA-DIRECTED RNA POLYMERASE IV SUBUNIT 1"/>
    <property type="match status" value="1"/>
</dbReference>
<sequence>MQVMEAAAQSQPSQPPCAELVGLQFGLATHDDYVGFSVLEKRRKGQPRDELNSLKDPRLGIPVTDDICATCGGINYHECTGHFGHLELTQPIYHPNHVPLLQRILQKTCLACGLPRLKKKGQGTPAGTDVLNADVTQTTTSSRRPCKHCSPGYPDYRSILVKILPVKGRKKDDVAQTLVLEVQGADREDEFRLPNDFWENITGADPLDDEPAVPKRHFLSASEALKILRKIPESAIGKLGMNGLVARPEGLVMKCVPVPPNCIRIAEHKFPDHMAEVRFGSDRVTRTLQNLLTEIKRNHRTRGGTATQRAKRDESRALQILTAEYLREKGAPKQAVPGKEPLKRERNGRLTKQDDPRWTKDWLTQNILGKGGNFTARAVVVGDPLIGVEEIGVPLEIAQKWTMPERATQWNCSKLQEYLDRTQMLQGFGKPGVSKIVRNNQDYDVWAGSTHRVQIGDVVFRNIQDGDYVYVNRTPSVHKHSLIALRVRVQDGLVLTVNPMICPPLGGDFDGDIFHIYIPQSLQAIAELDQLMAVPQQIVSDHGERVILGLTQDTLLAAHMLTASKVLVDRALMQQLSMWSSEQPPQAAIVKSPKGGPFWTGEQVFSLTLPAGLIVGTPDDGIYIEGGQIIKWDDGSKMLRNGNDSIAWALSVQLGPAALVKYLNTASGLMHAWLQGEGFSTGLADFEVAKSSTLRKNMLKSISEEYFEGAIRDSCHSLRILDVQVRGTDPVSPEILTKNVRVLEQAAQHAFRTRESVAEEIVLKYAAKNNSLLSMVKSGSKGSRGKLLQQVAGMGLQLYKGEHLLPFSGSRRPSTEISAVSDWWEDRGLVCSSLVDGLKATELFNHVIADRMVTLRKHVDVEQPGTLFKLLMLFLRDLHVMYDGSVRNQCGKNLVQFCYGGAVGVPRKTASKERSPRNQFGMLLSTAPRQETVTWEEDDSQRWRKSVLAGEPVGILAATAISHPAYELMLDAPNLNGSFQPRPLKLIQETLYPREKSDFKPYDRCVLIRLVNSQSTDKHCLERRILEVQAHLKRITLMMVAQSSAIELWDMENFGLAGPSGQELRLGSPWLGHIKLSLEKMNYHQVEAKDIVSRLRQKFSGTNPKKNLMGQIFFCFSPNCGTSNGYCLHFSPRLPCKMQNQDNDEAYNEALQTLLMNVRGIMIPGLLESTVKGNEVLESVRIISEGPSWTTWHDEFAHNQGLNEELVLEILVDPRRTKSKRGVAWSSVKEACLEIMDVVDWNRSMPYSVQEIRHALGVEVAYRTVMRRLGLALSSTAPYTDPVHVNLIADLMTFSADANGFTYSGFRDMNKSIGVSAPFTEAAVQKPIRTLLDAAERGASDSVESVMASCVFGIEARLGTGSNFGLLWQPSKGPRTFETSKKLAEKDHVHVILKELDEKCIPDKALPPSPTHSLPGLSMLPGRDVDLDDGAGFSPPHASITSNDIADDPWGSSPADNNGNDGEWGSSHPNKSGNDEGWGDSPEAKKDGNTSWGNTSWGDGGNTQQWIDLTTKSSASPHRDGDWNDPASERPKALPKSPNQDAGTESAVEWGELVSGTSEVGGWDAISPENHDATVNTIKPSGRNGDRNEPASDRHGSRPRNGDWSEPASDRRGGGGRGRYPSTRAMPRTFRQTEIDPECKEIDDIVKSMRQILRNQNNETGGRLPVEDDEAVQAVLTYHPKYSEKVGCGIAYIKVDNSPDYPDVRCFWLVRTDGSETDFSYRKCLREKVLREFPSFVDKYDELYDRKRPPPINSAEKGPSADQAEEVSTPAGPHYKIDTQSGRLQESGIQAVLFEEPAPTTDAD</sequence>
<feature type="region of interest" description="Disordered" evidence="7">
    <location>
        <begin position="1744"/>
        <end position="1782"/>
    </location>
</feature>
<dbReference type="Pfam" id="PF04983">
    <property type="entry name" value="RNA_pol_Rpb1_3"/>
    <property type="match status" value="1"/>
</dbReference>
<dbReference type="InterPro" id="IPR044893">
    <property type="entry name" value="RNA_pol_Rpb1_clamp_domain"/>
</dbReference>
<dbReference type="Proteomes" id="UP000822688">
    <property type="component" value="Chromosome 7"/>
</dbReference>
<dbReference type="PANTHER" id="PTHR19376">
    <property type="entry name" value="DNA-DIRECTED RNA POLYMERASE"/>
    <property type="match status" value="1"/>
</dbReference>
<comment type="similarity">
    <text evidence="6">Belongs to the RNA polymerase beta' chain family.</text>
</comment>
<dbReference type="SUPFAM" id="SSF64484">
    <property type="entry name" value="beta and beta-prime subunits of DNA dependent RNA-polymerase"/>
    <property type="match status" value="1"/>
</dbReference>
<feature type="region of interest" description="Disordered" evidence="7">
    <location>
        <begin position="1401"/>
        <end position="1629"/>
    </location>
</feature>
<evidence type="ECO:0000256" key="3">
    <source>
        <dbReference type="ARBA" id="ARBA00022695"/>
    </source>
</evidence>
<dbReference type="GO" id="GO:0003677">
    <property type="term" value="F:DNA binding"/>
    <property type="evidence" value="ECO:0007669"/>
    <property type="project" value="InterPro"/>
</dbReference>
<organism evidence="9 10">
    <name type="scientific">Ceratodon purpureus</name>
    <name type="common">Fire moss</name>
    <name type="synonym">Dicranum purpureum</name>
    <dbReference type="NCBI Taxonomy" id="3225"/>
    <lineage>
        <taxon>Eukaryota</taxon>
        <taxon>Viridiplantae</taxon>
        <taxon>Streptophyta</taxon>
        <taxon>Embryophyta</taxon>
        <taxon>Bryophyta</taxon>
        <taxon>Bryophytina</taxon>
        <taxon>Bryopsida</taxon>
        <taxon>Dicranidae</taxon>
        <taxon>Pseudoditrichales</taxon>
        <taxon>Ditrichaceae</taxon>
        <taxon>Ceratodon</taxon>
    </lineage>
</organism>
<evidence type="ECO:0000256" key="1">
    <source>
        <dbReference type="ARBA" id="ARBA00022478"/>
    </source>
</evidence>
<dbReference type="InterPro" id="IPR000722">
    <property type="entry name" value="RNA_pol_asu"/>
</dbReference>
<proteinExistence type="inferred from homology"/>
<dbReference type="Pfam" id="PF04998">
    <property type="entry name" value="RNA_pol_Rpb1_5"/>
    <property type="match status" value="1"/>
</dbReference>
<reference evidence="9" key="1">
    <citation type="submission" date="2020-06" db="EMBL/GenBank/DDBJ databases">
        <title>WGS assembly of Ceratodon purpureus strain R40.</title>
        <authorList>
            <person name="Carey S.B."/>
            <person name="Jenkins J."/>
            <person name="Shu S."/>
            <person name="Lovell J.T."/>
            <person name="Sreedasyam A."/>
            <person name="Maumus F."/>
            <person name="Tiley G.P."/>
            <person name="Fernandez-Pozo N."/>
            <person name="Barry K."/>
            <person name="Chen C."/>
            <person name="Wang M."/>
            <person name="Lipzen A."/>
            <person name="Daum C."/>
            <person name="Saski C.A."/>
            <person name="Payton A.C."/>
            <person name="Mcbreen J.C."/>
            <person name="Conrad R.E."/>
            <person name="Kollar L.M."/>
            <person name="Olsson S."/>
            <person name="Huttunen S."/>
            <person name="Landis J.B."/>
            <person name="Wickett N.J."/>
            <person name="Johnson M.G."/>
            <person name="Rensing S.A."/>
            <person name="Grimwood J."/>
            <person name="Schmutz J."/>
            <person name="Mcdaniel S.F."/>
        </authorList>
    </citation>
    <scope>NUCLEOTIDE SEQUENCE</scope>
    <source>
        <strain evidence="9">R40</strain>
    </source>
</reference>
<dbReference type="Gene3D" id="6.20.50.80">
    <property type="match status" value="1"/>
</dbReference>
<dbReference type="InterPro" id="IPR042102">
    <property type="entry name" value="RNA_pol_Rpb1_3_sf"/>
</dbReference>
<dbReference type="Gene3D" id="4.10.860.120">
    <property type="entry name" value="RNA polymerase II, clamp domain"/>
    <property type="match status" value="1"/>
</dbReference>
<dbReference type="SMART" id="SM00663">
    <property type="entry name" value="RPOLA_N"/>
    <property type="match status" value="1"/>
</dbReference>
<evidence type="ECO:0000259" key="8">
    <source>
        <dbReference type="SMART" id="SM00663"/>
    </source>
</evidence>
<dbReference type="Pfam" id="PF00623">
    <property type="entry name" value="RNA_pol_Rpb1_2"/>
    <property type="match status" value="1"/>
</dbReference>
<evidence type="ECO:0000256" key="7">
    <source>
        <dbReference type="SAM" id="MobiDB-lite"/>
    </source>
</evidence>
<dbReference type="Pfam" id="PF05000">
    <property type="entry name" value="RNA_pol_Rpb1_4"/>
    <property type="match status" value="1"/>
</dbReference>
<keyword evidence="3 6" id="KW-0548">Nucleotidyltransferase</keyword>
<evidence type="ECO:0000313" key="10">
    <source>
        <dbReference type="Proteomes" id="UP000822688"/>
    </source>
</evidence>
<dbReference type="Pfam" id="PF11523">
    <property type="entry name" value="DUF3223"/>
    <property type="match status" value="1"/>
</dbReference>
<feature type="compositionally biased region" description="Polar residues" evidence="7">
    <location>
        <begin position="1489"/>
        <end position="1516"/>
    </location>
</feature>
<dbReference type="GO" id="GO:0006351">
    <property type="term" value="P:DNA-templated transcription"/>
    <property type="evidence" value="ECO:0007669"/>
    <property type="project" value="InterPro"/>
</dbReference>
<dbReference type="Gene3D" id="3.30.1490.180">
    <property type="entry name" value="RNA polymerase ii"/>
    <property type="match status" value="1"/>
</dbReference>
<evidence type="ECO:0000256" key="2">
    <source>
        <dbReference type="ARBA" id="ARBA00022679"/>
    </source>
</evidence>
<accession>A0A8T0H4R7</accession>
<feature type="compositionally biased region" description="Basic and acidic residues" evidence="7">
    <location>
        <begin position="1517"/>
        <end position="1532"/>
    </location>
</feature>
<feature type="domain" description="RNA polymerase N-terminal" evidence="8">
    <location>
        <begin position="249"/>
        <end position="562"/>
    </location>
</feature>
<dbReference type="InterPro" id="IPR007080">
    <property type="entry name" value="RNA_pol_Rpb1_1"/>
</dbReference>
<feature type="compositionally biased region" description="Basic and acidic residues" evidence="7">
    <location>
        <begin position="340"/>
        <end position="354"/>
    </location>
</feature>
<dbReference type="InterPro" id="IPR038120">
    <property type="entry name" value="Rpb1_funnel_sf"/>
</dbReference>
<comment type="caution">
    <text evidence="9">The sequence shown here is derived from an EMBL/GenBank/DDBJ whole genome shotgun (WGS) entry which is preliminary data.</text>
</comment>
<dbReference type="InterPro" id="IPR045867">
    <property type="entry name" value="DNA-dir_RpoC_beta_prime"/>
</dbReference>
<comment type="catalytic activity">
    <reaction evidence="5 6">
        <text>RNA(n) + a ribonucleoside 5'-triphosphate = RNA(n+1) + diphosphate</text>
        <dbReference type="Rhea" id="RHEA:21248"/>
        <dbReference type="Rhea" id="RHEA-COMP:14527"/>
        <dbReference type="Rhea" id="RHEA-COMP:17342"/>
        <dbReference type="ChEBI" id="CHEBI:33019"/>
        <dbReference type="ChEBI" id="CHEBI:61557"/>
        <dbReference type="ChEBI" id="CHEBI:140395"/>
        <dbReference type="EC" id="2.7.7.6"/>
    </reaction>
</comment>
<name>A0A8T0H4R7_CERPU</name>
<dbReference type="Pfam" id="PF04997">
    <property type="entry name" value="RNA_pol_Rpb1_1"/>
    <property type="match status" value="1"/>
</dbReference>
<dbReference type="InterPro" id="IPR006592">
    <property type="entry name" value="RNA_pol_N"/>
</dbReference>
<evidence type="ECO:0000313" key="9">
    <source>
        <dbReference type="EMBL" id="KAG0566263.1"/>
    </source>
</evidence>
<keyword evidence="4 6" id="KW-0804">Transcription</keyword>
<dbReference type="EMBL" id="CM026428">
    <property type="protein sequence ID" value="KAG0566263.1"/>
    <property type="molecule type" value="Genomic_DNA"/>
</dbReference>
<feature type="compositionally biased region" description="Basic and acidic residues" evidence="7">
    <location>
        <begin position="1584"/>
        <end position="1613"/>
    </location>
</feature>
<feature type="region of interest" description="Disordered" evidence="7">
    <location>
        <begin position="330"/>
        <end position="354"/>
    </location>
</feature>
<evidence type="ECO:0000256" key="4">
    <source>
        <dbReference type="ARBA" id="ARBA00023163"/>
    </source>
</evidence>
<dbReference type="Gene3D" id="1.10.132.30">
    <property type="match status" value="1"/>
</dbReference>
<evidence type="ECO:0000256" key="6">
    <source>
        <dbReference type="RuleBase" id="RU004279"/>
    </source>
</evidence>
<dbReference type="InterPro" id="IPR007066">
    <property type="entry name" value="RNA_pol_Rpb1_3"/>
</dbReference>
<keyword evidence="2 6" id="KW-0808">Transferase</keyword>
<keyword evidence="1 6" id="KW-0240">DNA-directed RNA polymerase</keyword>
<protein>
    <recommendedName>
        <fullName evidence="6">DNA-directed RNA polymerase subunit</fullName>
        <ecNumber evidence="6">2.7.7.6</ecNumber>
    </recommendedName>
</protein>
<comment type="function">
    <text evidence="6">DNA-dependent RNA polymerase catalyzes the transcription of DNA into RNA using the four ribonucleoside triphosphates as substrates.</text>
</comment>
<dbReference type="GO" id="GO:0000428">
    <property type="term" value="C:DNA-directed RNA polymerase complex"/>
    <property type="evidence" value="ECO:0007669"/>
    <property type="project" value="UniProtKB-KW"/>
</dbReference>
<dbReference type="EC" id="2.7.7.6" evidence="6"/>
<gene>
    <name evidence="9" type="ORF">KC19_7G050700</name>
</gene>
<evidence type="ECO:0000256" key="5">
    <source>
        <dbReference type="ARBA" id="ARBA00048552"/>
    </source>
</evidence>
<dbReference type="Gene3D" id="3.10.450.40">
    <property type="match status" value="1"/>
</dbReference>
<dbReference type="GO" id="GO:0003899">
    <property type="term" value="F:DNA-directed RNA polymerase activity"/>
    <property type="evidence" value="ECO:0007669"/>
    <property type="project" value="UniProtKB-EC"/>
</dbReference>
<dbReference type="Gene3D" id="1.10.274.100">
    <property type="entry name" value="RNA polymerase Rpb1, domain 3"/>
    <property type="match status" value="1"/>
</dbReference>
<keyword evidence="10" id="KW-1185">Reference proteome</keyword>
<dbReference type="InterPro" id="IPR007083">
    <property type="entry name" value="RNA_pol_Rpb1_4"/>
</dbReference>